<dbReference type="AlphaFoldDB" id="C0CKX5"/>
<dbReference type="InterPro" id="IPR038148">
    <property type="entry name" value="Tn1545/Tn916_Xis"/>
</dbReference>
<feature type="non-terminal residue" evidence="1">
    <location>
        <position position="53"/>
    </location>
</feature>
<evidence type="ECO:0000313" key="1">
    <source>
        <dbReference type="EMBL" id="EEG49588.1"/>
    </source>
</evidence>
<evidence type="ECO:0008006" key="3">
    <source>
        <dbReference type="Google" id="ProtNLM"/>
    </source>
</evidence>
<dbReference type="EMBL" id="ACBZ01000072">
    <property type="protein sequence ID" value="EEG49588.1"/>
    <property type="molecule type" value="Genomic_DNA"/>
</dbReference>
<sequence length="53" mass="6297">MSKPILKEKDILNPNEAIELFVLSRRKFYKLLKENRNLGFLAMYGSRKLIIRS</sequence>
<protein>
    <recommendedName>
        <fullName evidence="3">Helix-turn-helix domain-containing protein</fullName>
    </recommendedName>
</protein>
<dbReference type="eggNOG" id="ENOG50331DR">
    <property type="taxonomic scope" value="Bacteria"/>
</dbReference>
<accession>C0CKX5</accession>
<reference evidence="1 2" key="2">
    <citation type="submission" date="2009-02" db="EMBL/GenBank/DDBJ databases">
        <title>Draft genome sequence of Blautia hydrogenotrophica DSM 10507 (Ruminococcus hydrogenotrophicus DSM 10507).</title>
        <authorList>
            <person name="Sudarsanam P."/>
            <person name="Ley R."/>
            <person name="Guruge J."/>
            <person name="Turnbaugh P.J."/>
            <person name="Mahowald M."/>
            <person name="Liep D."/>
            <person name="Gordon J."/>
        </authorList>
    </citation>
    <scope>NUCLEOTIDE SEQUENCE [LARGE SCALE GENOMIC DNA]</scope>
    <source>
        <strain evidence="2">DSM 10507 / JCM 14656 / S5a33</strain>
    </source>
</reference>
<evidence type="ECO:0000313" key="2">
    <source>
        <dbReference type="Proteomes" id="UP000003100"/>
    </source>
</evidence>
<keyword evidence="2" id="KW-1185">Reference proteome</keyword>
<comment type="caution">
    <text evidence="1">The sequence shown here is derived from an EMBL/GenBank/DDBJ whole genome shotgun (WGS) entry which is preliminary data.</text>
</comment>
<gene>
    <name evidence="1" type="ORF">RUMHYD_01495</name>
</gene>
<name>C0CKX5_BLAHS</name>
<proteinExistence type="predicted"/>
<dbReference type="HOGENOM" id="CLU_190531_1_0_9"/>
<organism evidence="1 2">
    <name type="scientific">Blautia hydrogenotrophica (strain DSM 10507 / JCM 14656 / S5a33)</name>
    <name type="common">Ruminococcus hydrogenotrophicus</name>
    <dbReference type="NCBI Taxonomy" id="476272"/>
    <lineage>
        <taxon>Bacteria</taxon>
        <taxon>Bacillati</taxon>
        <taxon>Bacillota</taxon>
        <taxon>Clostridia</taxon>
        <taxon>Lachnospirales</taxon>
        <taxon>Lachnospiraceae</taxon>
        <taxon>Blautia</taxon>
    </lineage>
</organism>
<dbReference type="Gene3D" id="3.90.105.50">
    <property type="match status" value="1"/>
</dbReference>
<reference evidence="1 2" key="1">
    <citation type="submission" date="2009-01" db="EMBL/GenBank/DDBJ databases">
        <authorList>
            <person name="Fulton L."/>
            <person name="Clifton S."/>
            <person name="Fulton B."/>
            <person name="Xu J."/>
            <person name="Minx P."/>
            <person name="Pepin K.H."/>
            <person name="Johnson M."/>
            <person name="Bhonagiri V."/>
            <person name="Nash W.E."/>
            <person name="Mardis E.R."/>
            <person name="Wilson R.K."/>
        </authorList>
    </citation>
    <scope>NUCLEOTIDE SEQUENCE [LARGE SCALE GENOMIC DNA]</scope>
    <source>
        <strain evidence="2">DSM 10507 / JCM 14656 / S5a33</strain>
    </source>
</reference>
<dbReference type="Proteomes" id="UP000003100">
    <property type="component" value="Unassembled WGS sequence"/>
</dbReference>